<reference evidence="2 3" key="1">
    <citation type="journal article" date="2020" name="Biotechnol. Biofuels">
        <title>New insights from the biogas microbiome by comprehensive genome-resolved metagenomics of nearly 1600 species originating from multiple anaerobic digesters.</title>
        <authorList>
            <person name="Campanaro S."/>
            <person name="Treu L."/>
            <person name="Rodriguez-R L.M."/>
            <person name="Kovalovszki A."/>
            <person name="Ziels R.M."/>
            <person name="Maus I."/>
            <person name="Zhu X."/>
            <person name="Kougias P.G."/>
            <person name="Basile A."/>
            <person name="Luo G."/>
            <person name="Schluter A."/>
            <person name="Konstantinidis K.T."/>
            <person name="Angelidaki I."/>
        </authorList>
    </citation>
    <scope>NUCLEOTIDE SEQUENCE [LARGE SCALE GENOMIC DNA]</scope>
    <source>
        <strain evidence="2">AS06rmzACSIP_65</strain>
    </source>
</reference>
<keyword evidence="1" id="KW-0812">Transmembrane</keyword>
<evidence type="ECO:0000256" key="1">
    <source>
        <dbReference type="SAM" id="Phobius"/>
    </source>
</evidence>
<accession>A0A847CY86</accession>
<keyword evidence="1" id="KW-1133">Transmembrane helix</keyword>
<feature type="transmembrane region" description="Helical" evidence="1">
    <location>
        <begin position="6"/>
        <end position="25"/>
    </location>
</feature>
<dbReference type="AlphaFoldDB" id="A0A847CY86"/>
<comment type="caution">
    <text evidence="2">The sequence shown here is derived from an EMBL/GenBank/DDBJ whole genome shotgun (WGS) entry which is preliminary data.</text>
</comment>
<proteinExistence type="predicted"/>
<dbReference type="Proteomes" id="UP000545876">
    <property type="component" value="Unassembled WGS sequence"/>
</dbReference>
<dbReference type="EMBL" id="JAAZBX010000002">
    <property type="protein sequence ID" value="NLD25117.1"/>
    <property type="molecule type" value="Genomic_DNA"/>
</dbReference>
<evidence type="ECO:0000313" key="2">
    <source>
        <dbReference type="EMBL" id="NLD25117.1"/>
    </source>
</evidence>
<evidence type="ECO:0000313" key="3">
    <source>
        <dbReference type="Proteomes" id="UP000545876"/>
    </source>
</evidence>
<organism evidence="2 3">
    <name type="scientific">Candidatus Dojkabacteria bacterium</name>
    <dbReference type="NCBI Taxonomy" id="2099670"/>
    <lineage>
        <taxon>Bacteria</taxon>
        <taxon>Candidatus Dojkabacteria</taxon>
    </lineage>
</organism>
<gene>
    <name evidence="2" type="ORF">GX656_00545</name>
</gene>
<name>A0A847CY86_9BACT</name>
<sequence>METIPPIYWMIVVGILTALLAFILYEIGMFVKESRLTLKNVEGITSDTKSVVSTVKTTVEEVNDTIIQPIKGIGTTISAVNGFVAGLKGEQTTKQS</sequence>
<keyword evidence="1" id="KW-0472">Membrane</keyword>
<protein>
    <recommendedName>
        <fullName evidence="4">DUF948 domain-containing protein</fullName>
    </recommendedName>
</protein>
<evidence type="ECO:0008006" key="4">
    <source>
        <dbReference type="Google" id="ProtNLM"/>
    </source>
</evidence>